<keyword evidence="2" id="KW-0964">Secreted</keyword>
<evidence type="ECO:0000313" key="7">
    <source>
        <dbReference type="Proteomes" id="UP000678374"/>
    </source>
</evidence>
<sequence>MTLAALMALGGWPPIAQAQVLPSGGSVVRGQARIGTPSGQSLTIQQGSARAVIDWSRFDIGAGAQVNVVQPGSGAALLNRVSSQAPSTLAGQLTANGQVFLVNPNGIAITPTGTVQVGGGFVASTLDIGNDDFMAGRLQFAGDTGVVTHAGRIDTGDGGFAVLLGQRVDNSGSLVVPLGRVGLGAGRRVTLDLQGDGFLQVGLPANPLSDDPVVNHRGRIQADGGRVQISVASARQAVRQVVNLSGVVEARSVSGRSGAIVLGGGDAVVAVSGRLDTSSSQGQGGQITVTGGDITLQGATLDASGASGGGSIRIGGDWHGGGTLQRAQSTTLDATTTLKADATASGDGGDVVVWADGRTAFAGRISARGAGATGNGGEAEVSGRTQLSYTGQTDLRAAEHTRSGRTGHLLLDPYDVTISSAADTGAGFSAGADDTVINTTTLQNALATASVTVSTGSGGTQSGQITVASPLSWSANTTLTLDAAAGVAVNAGITHSGAGSGLVLQAAGSAGITGSGALANGGTLSFNQNHAGANSTYAGDITGTGSVSKAGAGALSLGGSNSYSGTTSVQAGTLQLTGSGSLGTGSIGIGSGATLLFNTSAYNNSGALLSNSISGAGTLQIAGAAATQLVRLSGDLSGLTGAFQVDVGARANLHGSSLGSASANFVVDGLLATLTTGATYQFGSLAGSGTVSQGGGTTNTVLEIGANGQSTTFSGNIGNCCDSTSLTKLGTGTWSLTGTMTYTGTTTISAGTLQVGAGGTSGALNSSNIINNAALVYKRSDAISIGNAISGSGSLTQSGSGTLTLTGSNSYSGSTTIAAGTLQVGAGSTTGTLGTGAVTNNGTLSVNRSNALTVANAISGTGALTKSGAGTLTLTGANSYSGGSTLSAGTVVLGSGTGTLGSGTITLAGGNLALNPGSTSATYTYANPIHVTANGTIASDDGVSVLSGAVSIASGTTLKIGTAGWAGKTLTLSGDVSGAGALTIQGNGLTADGYATSTNGVVTLSGTNGYSGATAVTSGTLKAGSTGAFSAASAVTTSSGVVLDLAGYANSMGSLSGWGTLTNNGAAAATLTMGGNNASTTFAGVMQDGSAAFALTKTGSGTLALSGTNTFTGLTTISAGTLQLGDGGSFGKLGTGQVLNNGVLAFNRTVSLTVPNAISGTGSLTKATSNTITLTGANSYSGTTTVSAGTLQVGAGGTSGTLGTGAVTVDGTLAFSRSDALSVSSHIGGSGALTKAGAGTLTLTGTNTYSGTTTISAGTLQVGAGGTSGTLGSGSVTNSGTLVFNRSDALTVAAAISGTGALTQAGSGTLSLSGASTYSGATTINQGALKIIGSGWLGAGTYSGLAVASGSSFEYSSSATQTLSSISGAGTVTHSGGGTLTLSGTPSFTGIYNLNGPTTLSGAGNLAKSGLGYASAVNIGGYVTLAGGNNSFLGYQGGASATTVVTLNAGGTLYNPGATMHLTNGITFNGGTLASGAANSTFAAYGSYTFDNAVYVTANSTASALSLALNSGSAVDMVVSPGATLTVSGTIDRPTFGGGADLRLQGGGTLVLQQANSFTGMTWVDAGTLRLGHAGALAASSAVTVNGTLDLSGHAAAVSSLAGSGTVTNSAASAATLTAGSSGASTTFSGVIQDGSGSVALTKAGSGTLTLSGALSHSGATTVDGGTLALSGSWDRHGATATVAVASGATLSGAGTLSASTLQVSGAGTIDLSGSNVVDQLSTSGTVGALSFSNAASLSVGAINSTGPITLSTTGASADLTLGQSLHSDASGDAVVLAAGGRFINQAGASALTTGTGGRFLVYSNDWEADTVGGLSAGHLYNRSYANDAPGTITQAGSQFIYRRQPLLTVTALDASRVYGDANPAFSISVSGVVNGDNVAAAYAGQAAVSTLADAGVGVGSYAITPGAGTLASSLGYGFSYVPGTLSVTPRALTVSALASSRVYGNANPSLGYIVGGLGLVNGDTLSGALGSNATTASHVGTYAITQGTLVASPNYTLSYTGNALTVTPRAITVMAHAQTRTYGDANPALGYTVGGLGLVNGDTLSGALATSATAASNVGSYAITQGTLAASPNYTLSYTANHLAVTPRAITVLADAQTRAYGDANPALSYSVGGLGLVNGDTLSGSLATAADSATHVGRYGISQGTLAASPNYLLSYSSNELVVTPRVITVAADAHSRYQGDPNPPLTYSVGGAGLVNGDRLSGALSTMAGTQALPGSYAIELGTLGASADYQLSYAPATMTVRALPTPRLANARTVQVSSLDCAAATDLPSAERACGTSR</sequence>
<evidence type="ECO:0000256" key="1">
    <source>
        <dbReference type="ARBA" id="ARBA00004613"/>
    </source>
</evidence>
<feature type="domain" description="Filamentous haemagglutinin FhaB/tRNA nuclease CdiA-like TPS" evidence="5">
    <location>
        <begin position="18"/>
        <end position="132"/>
    </location>
</feature>
<dbReference type="InterPro" id="IPR012334">
    <property type="entry name" value="Pectin_lyas_fold"/>
</dbReference>
<dbReference type="SUPFAM" id="SSF51126">
    <property type="entry name" value="Pectin lyase-like"/>
    <property type="match status" value="5"/>
</dbReference>
<dbReference type="NCBIfam" id="TIGR01901">
    <property type="entry name" value="adhes_NPXG"/>
    <property type="match status" value="1"/>
</dbReference>
<dbReference type="Gene3D" id="2.160.20.20">
    <property type="match status" value="4"/>
</dbReference>
<dbReference type="SMART" id="SM00912">
    <property type="entry name" value="Haemagg_act"/>
    <property type="match status" value="1"/>
</dbReference>
<dbReference type="PANTHER" id="PTHR12338:SF8">
    <property type="entry name" value="HEME_HEMOPEXIN-BINDING PROTEIN"/>
    <property type="match status" value="1"/>
</dbReference>
<feature type="signal peptide" evidence="4">
    <location>
        <begin position="1"/>
        <end position="18"/>
    </location>
</feature>
<keyword evidence="7" id="KW-1185">Reference proteome</keyword>
<dbReference type="Proteomes" id="UP000678374">
    <property type="component" value="Unassembled WGS sequence"/>
</dbReference>
<name>A0A940YJW6_9BURK</name>
<protein>
    <submittedName>
        <fullName evidence="6">Autotransporter-associated beta strand repeat-containing protein</fullName>
    </submittedName>
</protein>
<dbReference type="NCBIfam" id="TIGR02601">
    <property type="entry name" value="autotrns_rpt"/>
    <property type="match status" value="10"/>
</dbReference>
<dbReference type="Pfam" id="PF05860">
    <property type="entry name" value="TPS"/>
    <property type="match status" value="1"/>
</dbReference>
<dbReference type="InterPro" id="IPR013425">
    <property type="entry name" value="Autotrns_rpt"/>
</dbReference>
<dbReference type="Gene3D" id="3.30.160.710">
    <property type="match status" value="3"/>
</dbReference>
<keyword evidence="3 4" id="KW-0732">Signal</keyword>
<dbReference type="InterPro" id="IPR011050">
    <property type="entry name" value="Pectin_lyase_fold/virulence"/>
</dbReference>
<dbReference type="InterPro" id="IPR012332">
    <property type="entry name" value="Autotransporter_pectin_lyase_C"/>
</dbReference>
<evidence type="ECO:0000313" key="6">
    <source>
        <dbReference type="EMBL" id="MBQ0960879.1"/>
    </source>
</evidence>
<evidence type="ECO:0000259" key="5">
    <source>
        <dbReference type="SMART" id="SM00912"/>
    </source>
</evidence>
<dbReference type="PANTHER" id="PTHR12338">
    <property type="entry name" value="AUTOTRANSPORTER"/>
    <property type="match status" value="1"/>
</dbReference>
<comment type="caution">
    <text evidence="6">The sequence shown here is derived from an EMBL/GenBank/DDBJ whole genome shotgun (WGS) entry which is preliminary data.</text>
</comment>
<feature type="chain" id="PRO_5037644281" evidence="4">
    <location>
        <begin position="19"/>
        <end position="2282"/>
    </location>
</feature>
<reference evidence="6" key="1">
    <citation type="submission" date="2021-04" db="EMBL/GenBank/DDBJ databases">
        <title>The genome sequence of Ideonella sp. 4Y11.</title>
        <authorList>
            <person name="Liu Y."/>
        </authorList>
    </citation>
    <scope>NUCLEOTIDE SEQUENCE</scope>
    <source>
        <strain evidence="6">4Y11</strain>
    </source>
</reference>
<dbReference type="Gene3D" id="2.160.20.10">
    <property type="entry name" value="Single-stranded right-handed beta-helix, Pectin lyase-like"/>
    <property type="match status" value="1"/>
</dbReference>
<dbReference type="InterPro" id="IPR050909">
    <property type="entry name" value="Bact_Autotransporter_VF"/>
</dbReference>
<evidence type="ECO:0000256" key="3">
    <source>
        <dbReference type="ARBA" id="ARBA00022729"/>
    </source>
</evidence>
<evidence type="ECO:0000256" key="2">
    <source>
        <dbReference type="ARBA" id="ARBA00022525"/>
    </source>
</evidence>
<dbReference type="Pfam" id="PF12951">
    <property type="entry name" value="PATR"/>
    <property type="match status" value="11"/>
</dbReference>
<dbReference type="InterPro" id="IPR041286">
    <property type="entry name" value="MBG_2"/>
</dbReference>
<dbReference type="EMBL" id="JAGQDE010000019">
    <property type="protein sequence ID" value="MBQ0960879.1"/>
    <property type="molecule type" value="Genomic_DNA"/>
</dbReference>
<dbReference type="Pfam" id="PF18676">
    <property type="entry name" value="MBG_2"/>
    <property type="match status" value="5"/>
</dbReference>
<proteinExistence type="predicted"/>
<organism evidence="6 7">
    <name type="scientific">Ideonella aquatica</name>
    <dbReference type="NCBI Taxonomy" id="2824119"/>
    <lineage>
        <taxon>Bacteria</taxon>
        <taxon>Pseudomonadati</taxon>
        <taxon>Pseudomonadota</taxon>
        <taxon>Betaproteobacteria</taxon>
        <taxon>Burkholderiales</taxon>
        <taxon>Sphaerotilaceae</taxon>
        <taxon>Ideonella</taxon>
    </lineage>
</organism>
<dbReference type="GO" id="GO:0005576">
    <property type="term" value="C:extracellular region"/>
    <property type="evidence" value="ECO:0007669"/>
    <property type="project" value="UniProtKB-SubCell"/>
</dbReference>
<gene>
    <name evidence="6" type="ORF">KAK06_18130</name>
</gene>
<comment type="subcellular location">
    <subcellularLocation>
        <location evidence="1">Secreted</location>
    </subcellularLocation>
</comment>
<evidence type="ECO:0000256" key="4">
    <source>
        <dbReference type="SAM" id="SignalP"/>
    </source>
</evidence>
<accession>A0A940YJW6</accession>
<dbReference type="InterPro" id="IPR008638">
    <property type="entry name" value="FhaB/CdiA-like_TPS"/>
</dbReference>
<dbReference type="RefSeq" id="WP_210803555.1">
    <property type="nucleotide sequence ID" value="NZ_JAGQDE010000019.1"/>
</dbReference>